<name>A0AAE3KJK1_9PSEU</name>
<evidence type="ECO:0000259" key="2">
    <source>
        <dbReference type="Pfam" id="PF00296"/>
    </source>
</evidence>
<evidence type="ECO:0000313" key="4">
    <source>
        <dbReference type="Proteomes" id="UP001206128"/>
    </source>
</evidence>
<dbReference type="InterPro" id="IPR011251">
    <property type="entry name" value="Luciferase-like_dom"/>
</dbReference>
<keyword evidence="1" id="KW-0560">Oxidoreductase</keyword>
<organism evidence="3 4">
    <name type="scientific">Goodfellowiella coeruleoviolacea</name>
    <dbReference type="NCBI Taxonomy" id="334858"/>
    <lineage>
        <taxon>Bacteria</taxon>
        <taxon>Bacillati</taxon>
        <taxon>Actinomycetota</taxon>
        <taxon>Actinomycetes</taxon>
        <taxon>Pseudonocardiales</taxon>
        <taxon>Pseudonocardiaceae</taxon>
        <taxon>Goodfellowiella</taxon>
    </lineage>
</organism>
<sequence length="309" mass="33774">MTVSPMSGVLISVSPVRIGIVILPEHRWWVAEPKWRAADEYGFDHAWTYDHLGWRSLVDGPWFAAVPTLTAAAMVTSRIRLGTWVASPTFRHPVPFARELLTVDDVSDGRFTLGIGAGGLAGYDTTVLGGQPWSLGERSARFAEFVELLDQLLVAERTTWQGRYYAADQARSAPGCVQRPRIPFVVAANGPRTMRTAARFGQGWVTTGSGGETVDEWWRGVAELAERFTSALVDQGRDPSTVDRYLNLDSAPVYSLSSVDCFRDAVGRAAELGFTDVVAHWPRGDGFYAGSETVLEQVAADVLPEVRAG</sequence>
<gene>
    <name evidence="3" type="ORF">LX83_001233</name>
</gene>
<dbReference type="GO" id="GO:0004497">
    <property type="term" value="F:monooxygenase activity"/>
    <property type="evidence" value="ECO:0007669"/>
    <property type="project" value="UniProtKB-KW"/>
</dbReference>
<feature type="domain" description="Luciferase-like" evidence="2">
    <location>
        <begin position="36"/>
        <end position="246"/>
    </location>
</feature>
<proteinExistence type="predicted"/>
<dbReference type="PANTHER" id="PTHR43244">
    <property type="match status" value="1"/>
</dbReference>
<keyword evidence="4" id="KW-1185">Reference proteome</keyword>
<evidence type="ECO:0000313" key="3">
    <source>
        <dbReference type="EMBL" id="MCP2164393.1"/>
    </source>
</evidence>
<dbReference type="EMBL" id="JAMTCK010000003">
    <property type="protein sequence ID" value="MCP2164393.1"/>
    <property type="molecule type" value="Genomic_DNA"/>
</dbReference>
<dbReference type="PANTHER" id="PTHR43244:SF1">
    <property type="entry name" value="5,10-METHYLENETETRAHYDROMETHANOPTERIN REDUCTASE"/>
    <property type="match status" value="1"/>
</dbReference>
<dbReference type="InterPro" id="IPR036661">
    <property type="entry name" value="Luciferase-like_sf"/>
</dbReference>
<keyword evidence="3" id="KW-0503">Monooxygenase</keyword>
<reference evidence="3" key="1">
    <citation type="submission" date="2022-06" db="EMBL/GenBank/DDBJ databases">
        <title>Genomic Encyclopedia of Archaeal and Bacterial Type Strains, Phase II (KMG-II): from individual species to whole genera.</title>
        <authorList>
            <person name="Goeker M."/>
        </authorList>
    </citation>
    <scope>NUCLEOTIDE SEQUENCE</scope>
    <source>
        <strain evidence="3">DSM 43935</strain>
    </source>
</reference>
<comment type="caution">
    <text evidence="3">The sequence shown here is derived from an EMBL/GenBank/DDBJ whole genome shotgun (WGS) entry which is preliminary data.</text>
</comment>
<dbReference type="Gene3D" id="3.20.20.30">
    <property type="entry name" value="Luciferase-like domain"/>
    <property type="match status" value="1"/>
</dbReference>
<accession>A0AAE3KJK1</accession>
<evidence type="ECO:0000256" key="1">
    <source>
        <dbReference type="ARBA" id="ARBA00023002"/>
    </source>
</evidence>
<dbReference type="SUPFAM" id="SSF51679">
    <property type="entry name" value="Bacterial luciferase-like"/>
    <property type="match status" value="1"/>
</dbReference>
<dbReference type="GO" id="GO:0016705">
    <property type="term" value="F:oxidoreductase activity, acting on paired donors, with incorporation or reduction of molecular oxygen"/>
    <property type="evidence" value="ECO:0007669"/>
    <property type="project" value="InterPro"/>
</dbReference>
<protein>
    <submittedName>
        <fullName evidence="3">Luciferase-like monooxygenase</fullName>
    </submittedName>
</protein>
<dbReference type="Proteomes" id="UP001206128">
    <property type="component" value="Unassembled WGS sequence"/>
</dbReference>
<dbReference type="AlphaFoldDB" id="A0AAE3KJK1"/>
<dbReference type="InterPro" id="IPR050564">
    <property type="entry name" value="F420-G6PD/mer"/>
</dbReference>
<dbReference type="Pfam" id="PF00296">
    <property type="entry name" value="Bac_luciferase"/>
    <property type="match status" value="1"/>
</dbReference>